<keyword evidence="5 13" id="KW-0732">Signal</keyword>
<evidence type="ECO:0000256" key="10">
    <source>
        <dbReference type="ARBA" id="ARBA00023180"/>
    </source>
</evidence>
<dbReference type="Gene3D" id="3.30.200.20">
    <property type="entry name" value="Phosphorylase Kinase, domain 1"/>
    <property type="match status" value="1"/>
</dbReference>
<evidence type="ECO:0000256" key="5">
    <source>
        <dbReference type="ARBA" id="ARBA00022729"/>
    </source>
</evidence>
<proteinExistence type="predicted"/>
<evidence type="ECO:0000313" key="17">
    <source>
        <dbReference type="Proteomes" id="UP001140206"/>
    </source>
</evidence>
<dbReference type="InterPro" id="IPR011009">
    <property type="entry name" value="Kinase-like_dom_sf"/>
</dbReference>
<evidence type="ECO:0000256" key="4">
    <source>
        <dbReference type="ARBA" id="ARBA00022679"/>
    </source>
</evidence>
<keyword evidence="6" id="KW-0677">Repeat</keyword>
<feature type="chain" id="PRO_5043664344" evidence="13">
    <location>
        <begin position="24"/>
        <end position="712"/>
    </location>
</feature>
<dbReference type="GO" id="GO:0004674">
    <property type="term" value="F:protein serine/threonine kinase activity"/>
    <property type="evidence" value="ECO:0007669"/>
    <property type="project" value="UniProtKB-KW"/>
</dbReference>
<dbReference type="Pfam" id="PF00069">
    <property type="entry name" value="Pkinase"/>
    <property type="match status" value="1"/>
</dbReference>
<feature type="signal peptide" evidence="13">
    <location>
        <begin position="1"/>
        <end position="23"/>
    </location>
</feature>
<dbReference type="PROSITE" id="PS50011">
    <property type="entry name" value="PROTEIN_KINASE_DOM"/>
    <property type="match status" value="1"/>
</dbReference>
<dbReference type="SUPFAM" id="SSF56112">
    <property type="entry name" value="Protein kinase-like (PK-like)"/>
    <property type="match status" value="1"/>
</dbReference>
<keyword evidence="8" id="KW-0067">ATP-binding</keyword>
<evidence type="ECO:0000256" key="6">
    <source>
        <dbReference type="ARBA" id="ARBA00022737"/>
    </source>
</evidence>
<keyword evidence="3 11" id="KW-0245">EGF-like domain</keyword>
<protein>
    <submittedName>
        <fullName evidence="16">Wall-associated kinase family protein</fullName>
    </submittedName>
</protein>
<dbReference type="FunFam" id="1.10.510.10:FF:000084">
    <property type="entry name" value="Wall-associated receptor kinase 2"/>
    <property type="match status" value="1"/>
</dbReference>
<dbReference type="PROSITE" id="PS00108">
    <property type="entry name" value="PROTEIN_KINASE_ST"/>
    <property type="match status" value="1"/>
</dbReference>
<dbReference type="GO" id="GO:0030247">
    <property type="term" value="F:polysaccharide binding"/>
    <property type="evidence" value="ECO:0007669"/>
    <property type="project" value="InterPro"/>
</dbReference>
<dbReference type="InterPro" id="IPR008271">
    <property type="entry name" value="Ser/Thr_kinase_AS"/>
</dbReference>
<dbReference type="Pfam" id="PF13947">
    <property type="entry name" value="GUB_WAK_bind"/>
    <property type="match status" value="1"/>
</dbReference>
<evidence type="ECO:0000259" key="15">
    <source>
        <dbReference type="PROSITE" id="PS50026"/>
    </source>
</evidence>
<dbReference type="InterPro" id="IPR018097">
    <property type="entry name" value="EGF_Ca-bd_CS"/>
</dbReference>
<comment type="caution">
    <text evidence="11">Lacks conserved residue(s) required for the propagation of feature annotation.</text>
</comment>
<keyword evidence="12" id="KW-1133">Transmembrane helix</keyword>
<dbReference type="InterPro" id="IPR000742">
    <property type="entry name" value="EGF"/>
</dbReference>
<dbReference type="CDD" id="cd00054">
    <property type="entry name" value="EGF_CA"/>
    <property type="match status" value="1"/>
</dbReference>
<evidence type="ECO:0000256" key="12">
    <source>
        <dbReference type="SAM" id="Phobius"/>
    </source>
</evidence>
<evidence type="ECO:0000256" key="3">
    <source>
        <dbReference type="ARBA" id="ARBA00022536"/>
    </source>
</evidence>
<dbReference type="PANTHER" id="PTHR27005">
    <property type="entry name" value="WALL-ASSOCIATED RECEPTOR KINASE-LIKE 21"/>
    <property type="match status" value="1"/>
</dbReference>
<evidence type="ECO:0000256" key="11">
    <source>
        <dbReference type="PROSITE-ProRule" id="PRU00076"/>
    </source>
</evidence>
<dbReference type="Gene3D" id="1.10.510.10">
    <property type="entry name" value="Transferase(Phosphotransferase) domain 1"/>
    <property type="match status" value="1"/>
</dbReference>
<evidence type="ECO:0000256" key="8">
    <source>
        <dbReference type="ARBA" id="ARBA00022840"/>
    </source>
</evidence>
<dbReference type="PROSITE" id="PS01187">
    <property type="entry name" value="EGF_CA"/>
    <property type="match status" value="1"/>
</dbReference>
<dbReference type="SMART" id="SM00181">
    <property type="entry name" value="EGF"/>
    <property type="match status" value="2"/>
</dbReference>
<dbReference type="Gene3D" id="2.10.25.10">
    <property type="entry name" value="Laminin"/>
    <property type="match status" value="1"/>
</dbReference>
<comment type="subcellular location">
    <subcellularLocation>
        <location evidence="1">Membrane</location>
        <topology evidence="1">Single-pass type I membrane protein</topology>
    </subcellularLocation>
</comment>
<dbReference type="InterPro" id="IPR045274">
    <property type="entry name" value="WAK-like"/>
</dbReference>
<keyword evidence="17" id="KW-1185">Reference proteome</keyword>
<dbReference type="PROSITE" id="PS50026">
    <property type="entry name" value="EGF_3"/>
    <property type="match status" value="1"/>
</dbReference>
<dbReference type="InterPro" id="IPR025287">
    <property type="entry name" value="WAK_GUB"/>
</dbReference>
<evidence type="ECO:0000259" key="14">
    <source>
        <dbReference type="PROSITE" id="PS50011"/>
    </source>
</evidence>
<feature type="transmembrane region" description="Helical" evidence="12">
    <location>
        <begin position="351"/>
        <end position="377"/>
    </location>
</feature>
<dbReference type="InterPro" id="IPR001881">
    <property type="entry name" value="EGF-like_Ca-bd_dom"/>
</dbReference>
<evidence type="ECO:0000256" key="9">
    <source>
        <dbReference type="ARBA" id="ARBA00023157"/>
    </source>
</evidence>
<dbReference type="SMART" id="SM00179">
    <property type="entry name" value="EGF_CA"/>
    <property type="match status" value="1"/>
</dbReference>
<evidence type="ECO:0000256" key="13">
    <source>
        <dbReference type="SAM" id="SignalP"/>
    </source>
</evidence>
<dbReference type="SMART" id="SM00220">
    <property type="entry name" value="S_TKc"/>
    <property type="match status" value="1"/>
</dbReference>
<keyword evidence="12" id="KW-0812">Transmembrane</keyword>
<accession>A0AAV8AUA2</accession>
<keyword evidence="4" id="KW-0808">Transferase</keyword>
<dbReference type="InterPro" id="IPR000152">
    <property type="entry name" value="EGF-type_Asp/Asn_hydroxyl_site"/>
</dbReference>
<dbReference type="PROSITE" id="PS00010">
    <property type="entry name" value="ASX_HYDROXYL"/>
    <property type="match status" value="1"/>
</dbReference>
<dbReference type="GO" id="GO:0005524">
    <property type="term" value="F:ATP binding"/>
    <property type="evidence" value="ECO:0007669"/>
    <property type="project" value="UniProtKB-KW"/>
</dbReference>
<evidence type="ECO:0000256" key="1">
    <source>
        <dbReference type="ARBA" id="ARBA00004479"/>
    </source>
</evidence>
<dbReference type="GO" id="GO:0007166">
    <property type="term" value="P:cell surface receptor signaling pathway"/>
    <property type="evidence" value="ECO:0007669"/>
    <property type="project" value="InterPro"/>
</dbReference>
<keyword evidence="9" id="KW-1015">Disulfide bond</keyword>
<sequence>MNFLVLFKLTVLTLAPLLPLLLASLTSSVAQLVQPPWCPTHCGDMKVDFPFGVGEGCGRSEHFQLDCEKNDLGNFSMFVRYTRVEVLSISISEGRARVKSPVYRLCYRGIPTIIKPNLPEANLGYSPFWLSSNANKFMVIGSGGLGGLGLITGTMSKIKSGCMAWEVFDQEILVDSLCSGIGCCENIIPYPSKYFQIYFYENSLPASVFNTCRYAMLVEANNIFKFRTSYLISPESFEKDAISLLAVLDWTISNDTCNIAQQNMTSYACVSSHSKCIDYNNLGYHCSCVQGYQGNPYVPSGCQDIDECLNLNCFGICTNTPGSFKCECPPGTHGNGSISGGCYKNGPKIQLWGKMVIGFSIFIVVLLLSSFLVYSVYQRRKVAAIKRKYFQQYGGQLFLEEMKSKHGVSFRICKEEELIEATNNFDEKNKVAGGGNGIVYRGTMDNKLVAIKKCKTIGERERKEFGKEILILSQLNHKNIVAILGCCLEVEIPILIYEFISDGTLFDLLHRKCDVHIPLRIRLKIAQETAEALSYLHSWASPIIVHRDVKASNILLDENFVVKVSDFGASVPTPCGEDEFLTHVQGTRGYLDPEYVQTGQLTVRSDVYSFGVVLLELLTRKMAFYTDGLQVRSLVAVFYSAIKENNVVAILDDDITGDEESMDVIPELVEIVRKCLYMEGERRPEMRQVAAAIEASSKSYEKSATQREIGLI</sequence>
<evidence type="ECO:0000256" key="2">
    <source>
        <dbReference type="ARBA" id="ARBA00022527"/>
    </source>
</evidence>
<dbReference type="InterPro" id="IPR009030">
    <property type="entry name" value="Growth_fac_rcpt_cys_sf"/>
</dbReference>
<keyword evidence="16" id="KW-0418">Kinase</keyword>
<organism evidence="16 17">
    <name type="scientific">Rhynchospora pubera</name>
    <dbReference type="NCBI Taxonomy" id="906938"/>
    <lineage>
        <taxon>Eukaryota</taxon>
        <taxon>Viridiplantae</taxon>
        <taxon>Streptophyta</taxon>
        <taxon>Embryophyta</taxon>
        <taxon>Tracheophyta</taxon>
        <taxon>Spermatophyta</taxon>
        <taxon>Magnoliopsida</taxon>
        <taxon>Liliopsida</taxon>
        <taxon>Poales</taxon>
        <taxon>Cyperaceae</taxon>
        <taxon>Cyperoideae</taxon>
        <taxon>Rhynchosporeae</taxon>
        <taxon>Rhynchospora</taxon>
    </lineage>
</organism>
<reference evidence="16" key="1">
    <citation type="submission" date="2022-08" db="EMBL/GenBank/DDBJ databases">
        <authorList>
            <person name="Marques A."/>
        </authorList>
    </citation>
    <scope>NUCLEOTIDE SEQUENCE</scope>
    <source>
        <strain evidence="16">RhyPub2mFocal</strain>
        <tissue evidence="16">Leaves</tissue>
    </source>
</reference>
<feature type="domain" description="Protein kinase" evidence="14">
    <location>
        <begin position="425"/>
        <end position="700"/>
    </location>
</feature>
<keyword evidence="10" id="KW-0325">Glycoprotein</keyword>
<feature type="domain" description="EGF-like" evidence="15">
    <location>
        <begin position="304"/>
        <end position="338"/>
    </location>
</feature>
<name>A0AAV8AUA2_9POAL</name>
<keyword evidence="2" id="KW-0723">Serine/threonine-protein kinase</keyword>
<gene>
    <name evidence="16" type="ORF">LUZ62_000506</name>
</gene>
<dbReference type="Proteomes" id="UP001140206">
    <property type="component" value="Unassembled WGS sequence"/>
</dbReference>
<dbReference type="PANTHER" id="PTHR27005:SF479">
    <property type="entry name" value="OS06G0706600 PROTEIN"/>
    <property type="match status" value="1"/>
</dbReference>
<dbReference type="EMBL" id="JAMFTS010004934">
    <property type="protein sequence ID" value="KAJ4734287.1"/>
    <property type="molecule type" value="Genomic_DNA"/>
</dbReference>
<dbReference type="GO" id="GO:0005509">
    <property type="term" value="F:calcium ion binding"/>
    <property type="evidence" value="ECO:0007669"/>
    <property type="project" value="InterPro"/>
</dbReference>
<dbReference type="AlphaFoldDB" id="A0AAV8AUA2"/>
<dbReference type="InterPro" id="IPR000719">
    <property type="entry name" value="Prot_kinase_dom"/>
</dbReference>
<evidence type="ECO:0000256" key="7">
    <source>
        <dbReference type="ARBA" id="ARBA00022741"/>
    </source>
</evidence>
<dbReference type="GO" id="GO:0005886">
    <property type="term" value="C:plasma membrane"/>
    <property type="evidence" value="ECO:0007669"/>
    <property type="project" value="TreeGrafter"/>
</dbReference>
<keyword evidence="12" id="KW-0472">Membrane</keyword>
<evidence type="ECO:0000313" key="16">
    <source>
        <dbReference type="EMBL" id="KAJ4734287.1"/>
    </source>
</evidence>
<comment type="caution">
    <text evidence="16">The sequence shown here is derived from an EMBL/GenBank/DDBJ whole genome shotgun (WGS) entry which is preliminary data.</text>
</comment>
<dbReference type="SUPFAM" id="SSF57184">
    <property type="entry name" value="Growth factor receptor domain"/>
    <property type="match status" value="1"/>
</dbReference>
<keyword evidence="7" id="KW-0547">Nucleotide-binding</keyword>